<dbReference type="SMART" id="SM00437">
    <property type="entry name" value="TOP1Ac"/>
    <property type="match status" value="1"/>
</dbReference>
<dbReference type="Pfam" id="PF01131">
    <property type="entry name" value="Topoisom_bac"/>
    <property type="match status" value="1"/>
</dbReference>
<dbReference type="Gene3D" id="2.70.20.10">
    <property type="entry name" value="Topoisomerase I, domain 3"/>
    <property type="match status" value="1"/>
</dbReference>
<comment type="caution">
    <text evidence="2">The sequence shown here is derived from an EMBL/GenBank/DDBJ whole genome shotgun (WGS) entry which is preliminary data.</text>
</comment>
<dbReference type="InterPro" id="IPR013826">
    <property type="entry name" value="Topo_IA_cen_sub3"/>
</dbReference>
<dbReference type="AlphaFoldDB" id="A0AAV9CDZ5"/>
<dbReference type="Proteomes" id="UP001180020">
    <property type="component" value="Unassembled WGS sequence"/>
</dbReference>
<dbReference type="SUPFAM" id="SSF56712">
    <property type="entry name" value="Prokaryotic type I DNA topoisomerase"/>
    <property type="match status" value="1"/>
</dbReference>
<dbReference type="InterPro" id="IPR000380">
    <property type="entry name" value="Topo_IA"/>
</dbReference>
<reference evidence="2" key="1">
    <citation type="journal article" date="2023" name="Nat. Commun.">
        <title>Diploid and tetraploid genomes of Acorus and the evolution of monocots.</title>
        <authorList>
            <person name="Ma L."/>
            <person name="Liu K.W."/>
            <person name="Li Z."/>
            <person name="Hsiao Y.Y."/>
            <person name="Qi Y."/>
            <person name="Fu T."/>
            <person name="Tang G.D."/>
            <person name="Zhang D."/>
            <person name="Sun W.H."/>
            <person name="Liu D.K."/>
            <person name="Li Y."/>
            <person name="Chen G.Z."/>
            <person name="Liu X.D."/>
            <person name="Liao X.Y."/>
            <person name="Jiang Y.T."/>
            <person name="Yu X."/>
            <person name="Hao Y."/>
            <person name="Huang J."/>
            <person name="Zhao X.W."/>
            <person name="Ke S."/>
            <person name="Chen Y.Y."/>
            <person name="Wu W.L."/>
            <person name="Hsu J.L."/>
            <person name="Lin Y.F."/>
            <person name="Huang M.D."/>
            <person name="Li C.Y."/>
            <person name="Huang L."/>
            <person name="Wang Z.W."/>
            <person name="Zhao X."/>
            <person name="Zhong W.Y."/>
            <person name="Peng D.H."/>
            <person name="Ahmad S."/>
            <person name="Lan S."/>
            <person name="Zhang J.S."/>
            <person name="Tsai W.C."/>
            <person name="Van de Peer Y."/>
            <person name="Liu Z.J."/>
        </authorList>
    </citation>
    <scope>NUCLEOTIDE SEQUENCE</scope>
    <source>
        <strain evidence="2">CP</strain>
    </source>
</reference>
<dbReference type="InterPro" id="IPR013497">
    <property type="entry name" value="Topo_IA_cen"/>
</dbReference>
<evidence type="ECO:0000313" key="2">
    <source>
        <dbReference type="EMBL" id="KAK1286902.1"/>
    </source>
</evidence>
<dbReference type="EMBL" id="JAUJYO010000020">
    <property type="protein sequence ID" value="KAK1286902.1"/>
    <property type="molecule type" value="Genomic_DNA"/>
</dbReference>
<evidence type="ECO:0000313" key="3">
    <source>
        <dbReference type="Proteomes" id="UP001180020"/>
    </source>
</evidence>
<dbReference type="PROSITE" id="PS52039">
    <property type="entry name" value="TOPO_IA_2"/>
    <property type="match status" value="1"/>
</dbReference>
<name>A0AAV9CDZ5_ACOCL</name>
<gene>
    <name evidence="2" type="ORF">QJS10_CPB20g00435</name>
</gene>
<feature type="domain" description="Topo IA-type catalytic" evidence="1">
    <location>
        <begin position="1"/>
        <end position="201"/>
    </location>
</feature>
<dbReference type="Gene3D" id="1.10.290.10">
    <property type="entry name" value="Topoisomerase I, domain 4"/>
    <property type="match status" value="1"/>
</dbReference>
<evidence type="ECO:0000259" key="1">
    <source>
        <dbReference type="PROSITE" id="PS52039"/>
    </source>
</evidence>
<dbReference type="GO" id="GO:0003677">
    <property type="term" value="F:DNA binding"/>
    <property type="evidence" value="ECO:0007669"/>
    <property type="project" value="InterPro"/>
</dbReference>
<dbReference type="PANTHER" id="PTHR42785">
    <property type="entry name" value="DNA TOPOISOMERASE, TYPE IA, CORE"/>
    <property type="match status" value="1"/>
</dbReference>
<dbReference type="GO" id="GO:0003917">
    <property type="term" value="F:DNA topoisomerase type I (single strand cut, ATP-independent) activity"/>
    <property type="evidence" value="ECO:0007669"/>
    <property type="project" value="InterPro"/>
</dbReference>
<dbReference type="PANTHER" id="PTHR42785:SF1">
    <property type="entry name" value="DNA TOPOISOMERASE"/>
    <property type="match status" value="1"/>
</dbReference>
<dbReference type="GO" id="GO:0006265">
    <property type="term" value="P:DNA topological change"/>
    <property type="evidence" value="ECO:0007669"/>
    <property type="project" value="InterPro"/>
</dbReference>
<sequence>MDLPLLLLEIVRNKVWEGLISERYGKDFASKSPRTFFKRVKNSQEAHEAIRPTNIRRLPSSLVGILDDDSLKLYTLIWSRAMACQMESTITDMIQIDIANAEEDIVFRSTGSRLHFLGYQAVYKDGEVASILSDLNEGNSDVEAYEVLSSLKGRRGFDVDGEEYRGAFIDVSVEGFVGGRGCWEGGVEEGEEGLGEGEVHA</sequence>
<dbReference type="InterPro" id="IPR003602">
    <property type="entry name" value="Topo_IA_DNA-bd_dom"/>
</dbReference>
<organism evidence="2 3">
    <name type="scientific">Acorus calamus</name>
    <name type="common">Sweet flag</name>
    <dbReference type="NCBI Taxonomy" id="4465"/>
    <lineage>
        <taxon>Eukaryota</taxon>
        <taxon>Viridiplantae</taxon>
        <taxon>Streptophyta</taxon>
        <taxon>Embryophyta</taxon>
        <taxon>Tracheophyta</taxon>
        <taxon>Spermatophyta</taxon>
        <taxon>Magnoliopsida</taxon>
        <taxon>Liliopsida</taxon>
        <taxon>Acoraceae</taxon>
        <taxon>Acorus</taxon>
    </lineage>
</organism>
<reference evidence="2" key="2">
    <citation type="submission" date="2023-06" db="EMBL/GenBank/DDBJ databases">
        <authorList>
            <person name="Ma L."/>
            <person name="Liu K.-W."/>
            <person name="Li Z."/>
            <person name="Hsiao Y.-Y."/>
            <person name="Qi Y."/>
            <person name="Fu T."/>
            <person name="Tang G."/>
            <person name="Zhang D."/>
            <person name="Sun W.-H."/>
            <person name="Liu D.-K."/>
            <person name="Li Y."/>
            <person name="Chen G.-Z."/>
            <person name="Liu X.-D."/>
            <person name="Liao X.-Y."/>
            <person name="Jiang Y.-T."/>
            <person name="Yu X."/>
            <person name="Hao Y."/>
            <person name="Huang J."/>
            <person name="Zhao X.-W."/>
            <person name="Ke S."/>
            <person name="Chen Y.-Y."/>
            <person name="Wu W.-L."/>
            <person name="Hsu J.-L."/>
            <person name="Lin Y.-F."/>
            <person name="Huang M.-D."/>
            <person name="Li C.-Y."/>
            <person name="Huang L."/>
            <person name="Wang Z.-W."/>
            <person name="Zhao X."/>
            <person name="Zhong W.-Y."/>
            <person name="Peng D.-H."/>
            <person name="Ahmad S."/>
            <person name="Lan S."/>
            <person name="Zhang J.-S."/>
            <person name="Tsai W.-C."/>
            <person name="Van De Peer Y."/>
            <person name="Liu Z.-J."/>
        </authorList>
    </citation>
    <scope>NUCLEOTIDE SEQUENCE</scope>
    <source>
        <strain evidence="2">CP</strain>
        <tissue evidence="2">Leaves</tissue>
    </source>
</reference>
<proteinExistence type="predicted"/>
<dbReference type="InterPro" id="IPR023405">
    <property type="entry name" value="Topo_IA_core_domain"/>
</dbReference>
<accession>A0AAV9CDZ5</accession>
<dbReference type="InterPro" id="IPR013825">
    <property type="entry name" value="Topo_IA_cen_sub2"/>
</dbReference>
<keyword evidence="3" id="KW-1185">Reference proteome</keyword>
<protein>
    <recommendedName>
        <fullName evidence="1">Topo IA-type catalytic domain-containing protein</fullName>
    </recommendedName>
</protein>